<evidence type="ECO:0000313" key="2">
    <source>
        <dbReference type="Proteomes" id="UP000013251"/>
    </source>
</evidence>
<dbReference type="OrthoDB" id="10010088at2"/>
<sequence>MKDINYLNPIYRHFSNNSLIMGGRFHLKKYWIIRLLEQQIPELKFNIELDFPFNPKHIPKVAQRRIRRVCYQSFALYKKSFKSKRLPRFRFIKDELPWEKYDDHIDAVSHLFCDEYFCKQYLASWAQEPEQQVFKGLYPKQLINRLDI</sequence>
<proteinExistence type="predicted"/>
<dbReference type="Proteomes" id="UP000013251">
    <property type="component" value="Unassembled WGS sequence"/>
</dbReference>
<gene>
    <name evidence="1" type="ORF">F938_03638</name>
</gene>
<evidence type="ECO:0000313" key="1">
    <source>
        <dbReference type="EMBL" id="ENV91139.1"/>
    </source>
</evidence>
<protein>
    <submittedName>
        <fullName evidence="1">Uncharacterized protein</fullName>
    </submittedName>
</protein>
<comment type="caution">
    <text evidence="1">The sequence shown here is derived from an EMBL/GenBank/DDBJ whole genome shotgun (WGS) entry which is preliminary data.</text>
</comment>
<reference evidence="1 2" key="1">
    <citation type="submission" date="2013-02" db="EMBL/GenBank/DDBJ databases">
        <title>The Genome Sequence of Acinetobacter bereziniae CIP 70.12.</title>
        <authorList>
            <consortium name="The Broad Institute Genome Sequencing Platform"/>
            <consortium name="The Broad Institute Genome Sequencing Center for Infectious Disease"/>
            <person name="Cerqueira G."/>
            <person name="Feldgarden M."/>
            <person name="Courvalin P."/>
            <person name="Perichon B."/>
            <person name="Grillot-Courvalin C."/>
            <person name="Clermont D."/>
            <person name="Rocha E."/>
            <person name="Yoon E.-J."/>
            <person name="Nemec A."/>
            <person name="Walker B."/>
            <person name="Young S.K."/>
            <person name="Zeng Q."/>
            <person name="Gargeya S."/>
            <person name="Fitzgerald M."/>
            <person name="Haas B."/>
            <person name="Abouelleil A."/>
            <person name="Alvarado L."/>
            <person name="Arachchi H.M."/>
            <person name="Berlin A.M."/>
            <person name="Chapman S.B."/>
            <person name="Dewar J."/>
            <person name="Goldberg J."/>
            <person name="Griggs A."/>
            <person name="Gujja S."/>
            <person name="Hansen M."/>
            <person name="Howarth C."/>
            <person name="Imamovic A."/>
            <person name="Larimer J."/>
            <person name="McCowan C."/>
            <person name="Murphy C."/>
            <person name="Neiman D."/>
            <person name="Pearson M."/>
            <person name="Priest M."/>
            <person name="Roberts A."/>
            <person name="Saif S."/>
            <person name="Shea T."/>
            <person name="Sisk P."/>
            <person name="Sykes S."/>
            <person name="Wortman J."/>
            <person name="Nusbaum C."/>
            <person name="Birren B."/>
        </authorList>
    </citation>
    <scope>NUCLEOTIDE SEQUENCE [LARGE SCALE GENOMIC DNA]</scope>
    <source>
        <strain evidence="1 2">CIP 70.12</strain>
    </source>
</reference>
<dbReference type="RefSeq" id="WP_005034045.1">
    <property type="nucleotide sequence ID" value="NZ_KB849756.1"/>
</dbReference>
<dbReference type="HOGENOM" id="CLU_1745689_0_0_6"/>
<dbReference type="AlphaFoldDB" id="N9E890"/>
<keyword evidence="2" id="KW-1185">Reference proteome</keyword>
<dbReference type="EMBL" id="APQG01000047">
    <property type="protein sequence ID" value="ENV91139.1"/>
    <property type="molecule type" value="Genomic_DNA"/>
</dbReference>
<accession>N9E890</accession>
<organism evidence="1 2">
    <name type="scientific">Acinetobacter bereziniae LMG 1003 = CIP 70.12</name>
    <dbReference type="NCBI Taxonomy" id="981324"/>
    <lineage>
        <taxon>Bacteria</taxon>
        <taxon>Pseudomonadati</taxon>
        <taxon>Pseudomonadota</taxon>
        <taxon>Gammaproteobacteria</taxon>
        <taxon>Moraxellales</taxon>
        <taxon>Moraxellaceae</taxon>
        <taxon>Acinetobacter</taxon>
    </lineage>
</organism>
<dbReference type="PATRIC" id="fig|1217650.3.peg.3578"/>
<name>N9E890_ACIBZ</name>